<evidence type="ECO:0000256" key="2">
    <source>
        <dbReference type="ARBA" id="ARBA00022801"/>
    </source>
</evidence>
<dbReference type="GO" id="GO:0005975">
    <property type="term" value="P:carbohydrate metabolic process"/>
    <property type="evidence" value="ECO:0007669"/>
    <property type="project" value="InterPro"/>
</dbReference>
<feature type="signal peptide" evidence="5">
    <location>
        <begin position="1"/>
        <end position="35"/>
    </location>
</feature>
<dbReference type="InterPro" id="IPR006102">
    <property type="entry name" value="Ig-like_GH2"/>
</dbReference>
<dbReference type="Gene3D" id="2.60.120.260">
    <property type="entry name" value="Galactose-binding domain-like"/>
    <property type="match status" value="2"/>
</dbReference>
<dbReference type="PANTHER" id="PTHR42732">
    <property type="entry name" value="BETA-GALACTOSIDASE"/>
    <property type="match status" value="1"/>
</dbReference>
<dbReference type="AlphaFoldDB" id="A0A1H6KQ32"/>
<dbReference type="STRING" id="1679444.PYTT_0507"/>
<keyword evidence="5" id="KW-0732">Signal</keyword>
<evidence type="ECO:0000256" key="5">
    <source>
        <dbReference type="SAM" id="SignalP"/>
    </source>
</evidence>
<dbReference type="InterPro" id="IPR040605">
    <property type="entry name" value="Glyco_hydro2_dom5"/>
</dbReference>
<evidence type="ECO:0000313" key="8">
    <source>
        <dbReference type="Proteomes" id="UP000176204"/>
    </source>
</evidence>
<dbReference type="Pfam" id="PF22666">
    <property type="entry name" value="Glyco_hydro_2_N2"/>
    <property type="match status" value="1"/>
</dbReference>
<dbReference type="Pfam" id="PF18565">
    <property type="entry name" value="Glyco_hydro2_C5"/>
    <property type="match status" value="1"/>
</dbReference>
<dbReference type="OrthoDB" id="9762066at2"/>
<keyword evidence="3" id="KW-0326">Glycosidase</keyword>
<dbReference type="InterPro" id="IPR051913">
    <property type="entry name" value="GH2_Domain-Containing"/>
</dbReference>
<dbReference type="PANTHER" id="PTHR42732:SF1">
    <property type="entry name" value="BETA-MANNOSIDASE"/>
    <property type="match status" value="1"/>
</dbReference>
<dbReference type="InterPro" id="IPR017853">
    <property type="entry name" value="GH"/>
</dbReference>
<sequence>MRAYYRNPAPIVSHHIHMKTHWTLLLTLGISVANAAPLPATQRETFDFGWKHARFGNMPDGTVQPEPGAESAPLTSSSHEHQNIAMNAMDGNRNTRWCAANANPGHYITADFGKPVAVSQINVIWEKAAPRDYVISGSDNGKTWTDIAARIGDNGTESAQNLYGKNQKPADSRAYRYYKFTVNGTGGGNWASIREIEFTDAAGKKIKPAGEKLNANKVPFGTNFDDTKWRSLNLPHDWAIEGPFRPELENETGKLPWVGIGWYRKSFDVPADAGEHRYYLDFDGVLSMPKVYVNGELAGEWGYGYSSFRVDISKHLKPGQKNTVAVRAENLPRSSRWYPGAGIYRHVWLTKTNPVHVDNWGVSITTPQVSNDRATVEIKTTVLNTSDKPATVSVENAVAGVAGAAGKPETVTIPAGQSKEITSTIQLGNPKLWDLDTPHLYDLATTIKLDGKIIDKVNNTFGVRTVEWKPDGFYLNGRKVRINGVCQHHDLGPLGAAVYARGYERQLEILKEMGVNSIRTSHNPPAPELLEACDRMGILVDNELFDIWEHQKYDKANGYHILWKDWHVKDLQNFVKRDRNHPSVICWSAGNEIDEQGTARGKEVAQELVRLFHEADPSRKVTVGCNNPNAWKNGFGEIFDIYGFNYKPHLYGEFIKQRPNQPVIASETSSCVSTRGEYYFPVKWGIGDGFFNYQVSSYDLYAPGWAYRPDREFAAQDANPNIAGEYVWTGFDYLGEPTPYNQDRANAGNFSNPEEAKAALERFAALGNKAPSRSSYFGIVDLCGFPKDRFFIYQVHWRPDLKMAHILPHWNWEGREGEITPVHVYSSGDTAELFLNGKSQGVRVKKPGSDTEGYRFFWNDVKYEPGELKVVVTKNGQPWATATRATTGKTAAIDLQADRTAIAGDARDISYVTVTMKDAKGNTVPTAKEPLTFTVNGPAEIIGVCNGNPVDLSGFQKNTIDAFNGLAQVIVRGKRGESGPVTLTATSPGIKTATIKLNIAKPTAEQLKK</sequence>
<dbReference type="Gene3D" id="2.60.40.10">
    <property type="entry name" value="Immunoglobulins"/>
    <property type="match status" value="3"/>
</dbReference>
<dbReference type="Pfam" id="PF16355">
    <property type="entry name" value="DUF4982"/>
    <property type="match status" value="1"/>
</dbReference>
<dbReference type="SUPFAM" id="SSF49373">
    <property type="entry name" value="Invasin/intimin cell-adhesion fragments"/>
    <property type="match status" value="1"/>
</dbReference>
<feature type="chain" id="PRO_5009604464" evidence="5">
    <location>
        <begin position="36"/>
        <end position="1009"/>
    </location>
</feature>
<evidence type="ECO:0000259" key="6">
    <source>
        <dbReference type="PROSITE" id="PS50022"/>
    </source>
</evidence>
<dbReference type="InterPro" id="IPR008979">
    <property type="entry name" value="Galactose-bd-like_sf"/>
</dbReference>
<organism evidence="7 8">
    <name type="scientific">Akkermansia glycaniphila</name>
    <dbReference type="NCBI Taxonomy" id="1679444"/>
    <lineage>
        <taxon>Bacteria</taxon>
        <taxon>Pseudomonadati</taxon>
        <taxon>Verrucomicrobiota</taxon>
        <taxon>Verrucomicrobiia</taxon>
        <taxon>Verrucomicrobiales</taxon>
        <taxon>Akkermansiaceae</taxon>
        <taxon>Akkermansia</taxon>
    </lineage>
</organism>
<feature type="region of interest" description="Disordered" evidence="4">
    <location>
        <begin position="60"/>
        <end position="79"/>
    </location>
</feature>
<dbReference type="Proteomes" id="UP000176204">
    <property type="component" value="Chromosome I"/>
</dbReference>
<name>A0A1H6KQ32_9BACT</name>
<proteinExistence type="inferred from homology"/>
<dbReference type="InterPro" id="IPR006103">
    <property type="entry name" value="Glyco_hydro_2_cat"/>
</dbReference>
<protein>
    <submittedName>
        <fullName evidence="7">Invasin/intimin cell-adhesions</fullName>
    </submittedName>
</protein>
<dbReference type="Pfam" id="PF00703">
    <property type="entry name" value="Glyco_hydro_2"/>
    <property type="match status" value="1"/>
</dbReference>
<dbReference type="Pfam" id="PF00754">
    <property type="entry name" value="F5_F8_type_C"/>
    <property type="match status" value="1"/>
</dbReference>
<dbReference type="PRINTS" id="PR00132">
    <property type="entry name" value="GLHYDRLASE2"/>
</dbReference>
<dbReference type="Pfam" id="PF02836">
    <property type="entry name" value="Glyco_hydro_2_C"/>
    <property type="match status" value="1"/>
</dbReference>
<dbReference type="InterPro" id="IPR008964">
    <property type="entry name" value="Invasin/intimin_cell_adhesion"/>
</dbReference>
<dbReference type="InterPro" id="IPR048229">
    <property type="entry name" value="GalB-like"/>
</dbReference>
<evidence type="ECO:0000256" key="4">
    <source>
        <dbReference type="SAM" id="MobiDB-lite"/>
    </source>
</evidence>
<accession>A0A1H6KQ32</accession>
<dbReference type="InterPro" id="IPR013783">
    <property type="entry name" value="Ig-like_fold"/>
</dbReference>
<dbReference type="KEGG" id="agl:PYTT_0507"/>
<dbReference type="PROSITE" id="PS50022">
    <property type="entry name" value="FA58C_3"/>
    <property type="match status" value="1"/>
</dbReference>
<dbReference type="NCBIfam" id="NF041463">
    <property type="entry name" value="GalB"/>
    <property type="match status" value="1"/>
</dbReference>
<evidence type="ECO:0000313" key="7">
    <source>
        <dbReference type="EMBL" id="SEH75953.1"/>
    </source>
</evidence>
<dbReference type="InterPro" id="IPR000421">
    <property type="entry name" value="FA58C"/>
</dbReference>
<dbReference type="InterPro" id="IPR032311">
    <property type="entry name" value="DUF4982"/>
</dbReference>
<dbReference type="InterPro" id="IPR036156">
    <property type="entry name" value="Beta-gal/glucu_dom_sf"/>
</dbReference>
<dbReference type="GO" id="GO:0004553">
    <property type="term" value="F:hydrolase activity, hydrolyzing O-glycosyl compounds"/>
    <property type="evidence" value="ECO:0007669"/>
    <property type="project" value="InterPro"/>
</dbReference>
<dbReference type="EMBL" id="LT629973">
    <property type="protein sequence ID" value="SEH75953.1"/>
    <property type="molecule type" value="Genomic_DNA"/>
</dbReference>
<evidence type="ECO:0000256" key="1">
    <source>
        <dbReference type="ARBA" id="ARBA00007401"/>
    </source>
</evidence>
<reference evidence="8" key="1">
    <citation type="submission" date="2016-09" db="EMBL/GenBank/DDBJ databases">
        <authorList>
            <person name="Koehorst J."/>
        </authorList>
    </citation>
    <scope>NUCLEOTIDE SEQUENCE [LARGE SCALE GENOMIC DNA]</scope>
</reference>
<dbReference type="SUPFAM" id="SSF51445">
    <property type="entry name" value="(Trans)glycosidases"/>
    <property type="match status" value="1"/>
</dbReference>
<dbReference type="InterPro" id="IPR006101">
    <property type="entry name" value="Glyco_hydro_2"/>
</dbReference>
<keyword evidence="8" id="KW-1185">Reference proteome</keyword>
<dbReference type="SUPFAM" id="SSF49303">
    <property type="entry name" value="beta-Galactosidase/glucuronidase domain"/>
    <property type="match status" value="1"/>
</dbReference>
<evidence type="ECO:0000256" key="3">
    <source>
        <dbReference type="ARBA" id="ARBA00023295"/>
    </source>
</evidence>
<feature type="domain" description="F5/8 type C" evidence="6">
    <location>
        <begin position="62"/>
        <end position="201"/>
    </location>
</feature>
<dbReference type="InterPro" id="IPR054593">
    <property type="entry name" value="Beta-mannosidase-like_N2"/>
</dbReference>
<keyword evidence="2" id="KW-0378">Hydrolase</keyword>
<comment type="similarity">
    <text evidence="1">Belongs to the glycosyl hydrolase 2 family.</text>
</comment>
<dbReference type="SUPFAM" id="SSF49785">
    <property type="entry name" value="Galactose-binding domain-like"/>
    <property type="match status" value="2"/>
</dbReference>
<gene>
    <name evidence="7" type="ORF">PYTT_0507</name>
</gene>
<dbReference type="Gene3D" id="3.20.20.80">
    <property type="entry name" value="Glycosidases"/>
    <property type="match status" value="1"/>
</dbReference>